<protein>
    <submittedName>
        <fullName evidence="1">CopG family transcriptional regulator</fullName>
    </submittedName>
</protein>
<evidence type="ECO:0000313" key="1">
    <source>
        <dbReference type="EMBL" id="WDE95594.1"/>
    </source>
</evidence>
<name>A0ABY7VQK1_9BACT</name>
<keyword evidence="2" id="KW-1185">Reference proteome</keyword>
<dbReference type="Proteomes" id="UP001214250">
    <property type="component" value="Chromosome 1"/>
</dbReference>
<organism evidence="1 2">
    <name type="scientific">Lentisphaera profundi</name>
    <dbReference type="NCBI Taxonomy" id="1658616"/>
    <lineage>
        <taxon>Bacteria</taxon>
        <taxon>Pseudomonadati</taxon>
        <taxon>Lentisphaerota</taxon>
        <taxon>Lentisphaeria</taxon>
        <taxon>Lentisphaerales</taxon>
        <taxon>Lentisphaeraceae</taxon>
        <taxon>Lentisphaera</taxon>
    </lineage>
</organism>
<gene>
    <name evidence="1" type="ORF">PQO03_07655</name>
</gene>
<dbReference type="EMBL" id="CP117811">
    <property type="protein sequence ID" value="WDE95594.1"/>
    <property type="molecule type" value="Genomic_DNA"/>
</dbReference>
<reference evidence="1 2" key="1">
    <citation type="submission" date="2023-02" db="EMBL/GenBank/DDBJ databases">
        <title>Genome sequence of Lentisphaera profundi SAORIC-696.</title>
        <authorList>
            <person name="Kim e."/>
            <person name="Cho J.-C."/>
            <person name="Choi A."/>
            <person name="Kang I."/>
        </authorList>
    </citation>
    <scope>NUCLEOTIDE SEQUENCE [LARGE SCALE GENOMIC DNA]</scope>
    <source>
        <strain evidence="1 2">SAORIC-696</strain>
    </source>
</reference>
<evidence type="ECO:0000313" key="2">
    <source>
        <dbReference type="Proteomes" id="UP001214250"/>
    </source>
</evidence>
<proteinExistence type="predicted"/>
<dbReference type="RefSeq" id="WP_274149269.1">
    <property type="nucleotide sequence ID" value="NZ_CP117811.1"/>
</dbReference>
<accession>A0ABY7VQK1</accession>
<sequence length="75" mass="8495">MSTLSKRATVYFNPAVHNVLRTKAHVSHRSISEIINEVLIHELSEDAEDLNAFSERANEETISYEDVLAKLDLNV</sequence>